<dbReference type="RefSeq" id="WP_253860172.1">
    <property type="nucleotide sequence ID" value="NZ_AUBJ02000001.1"/>
</dbReference>
<evidence type="ECO:0000256" key="2">
    <source>
        <dbReference type="SAM" id="Phobius"/>
    </source>
</evidence>
<accession>A0ABT1JFC2</accession>
<evidence type="ECO:0000256" key="1">
    <source>
        <dbReference type="SAM" id="MobiDB-lite"/>
    </source>
</evidence>
<dbReference type="NCBIfam" id="TIGR03769">
    <property type="entry name" value="P_ac_wall_RPT"/>
    <property type="match status" value="1"/>
</dbReference>
<feature type="compositionally biased region" description="Pro residues" evidence="1">
    <location>
        <begin position="1"/>
        <end position="18"/>
    </location>
</feature>
<dbReference type="InterPro" id="IPR022435">
    <property type="entry name" value="Surface-anchored_actinobac"/>
</dbReference>
<proteinExistence type="predicted"/>
<feature type="transmembrane region" description="Helical" evidence="2">
    <location>
        <begin position="297"/>
        <end position="317"/>
    </location>
</feature>
<evidence type="ECO:0000313" key="4">
    <source>
        <dbReference type="Proteomes" id="UP000791080"/>
    </source>
</evidence>
<feature type="region of interest" description="Disordered" evidence="1">
    <location>
        <begin position="225"/>
        <end position="296"/>
    </location>
</feature>
<feature type="compositionally biased region" description="Low complexity" evidence="1">
    <location>
        <begin position="19"/>
        <end position="33"/>
    </location>
</feature>
<protein>
    <submittedName>
        <fullName evidence="3">Surface-anchored protein</fullName>
    </submittedName>
</protein>
<comment type="caution">
    <text evidence="3">The sequence shown here is derived from an EMBL/GenBank/DDBJ whole genome shotgun (WGS) entry which is preliminary data.</text>
</comment>
<evidence type="ECO:0000313" key="3">
    <source>
        <dbReference type="EMBL" id="MCP2331192.1"/>
    </source>
</evidence>
<name>A0ABT1JFC2_ACTCY</name>
<keyword evidence="2" id="KW-0812">Transmembrane</keyword>
<feature type="compositionally biased region" description="Low complexity" evidence="1">
    <location>
        <begin position="225"/>
        <end position="235"/>
    </location>
</feature>
<dbReference type="Proteomes" id="UP000791080">
    <property type="component" value="Unassembled WGS sequence"/>
</dbReference>
<dbReference type="EMBL" id="AUBJ02000001">
    <property type="protein sequence ID" value="MCP2331192.1"/>
    <property type="molecule type" value="Genomic_DNA"/>
</dbReference>
<feature type="region of interest" description="Disordered" evidence="1">
    <location>
        <begin position="1"/>
        <end position="44"/>
    </location>
</feature>
<sequence>MDDFPAPPPSPTEPPPPATSRDPSPRLLPAQRQQPPPISSERGPVVLDAGHVDVGARLIDDDLRILVKDGTVAGRTDWRELSTVVFHVAPAARIEVPDSPQFDFLGEPGDDSWVLPQAQQADILWPGWNTEELSTDDVDGPVRFSLLDVDGPGEFALFVNGSFGAPEVLFDSSDGTPDGFDIPLGTHAHGNWAFSDEGFYELTLEMSGSAGGTAVSDRRVLHVAVGDVDPGQVDPGDGGDGDGGGGGGDGGGGGGDRNDDPGNRADPPGGGGGQDDQTRVPPGGGVDKLAKTGPGTLLPLAAVGGTLVALGAVLFLLGRPARGSARP</sequence>
<keyword evidence="2" id="KW-1133">Transmembrane helix</keyword>
<dbReference type="NCBIfam" id="NF038134">
    <property type="entry name" value="choice_anch_M"/>
    <property type="match status" value="1"/>
</dbReference>
<gene>
    <name evidence="3" type="ORF">G443_001462</name>
</gene>
<keyword evidence="4" id="KW-1185">Reference proteome</keyword>
<reference evidence="3 4" key="1">
    <citation type="submission" date="2022-06" db="EMBL/GenBank/DDBJ databases">
        <title>Genomic Encyclopedia of Type Strains, Phase I: the one thousand microbial genomes (KMG-I) project.</title>
        <authorList>
            <person name="Kyrpides N."/>
        </authorList>
    </citation>
    <scope>NUCLEOTIDE SEQUENCE [LARGE SCALE GENOMIC DNA]</scope>
    <source>
        <strain evidence="3 4">DSM 43889</strain>
    </source>
</reference>
<keyword evidence="2" id="KW-0472">Membrane</keyword>
<organism evidence="3 4">
    <name type="scientific">Actinoalloteichus caeruleus DSM 43889</name>
    <dbReference type="NCBI Taxonomy" id="1120930"/>
    <lineage>
        <taxon>Bacteria</taxon>
        <taxon>Bacillati</taxon>
        <taxon>Actinomycetota</taxon>
        <taxon>Actinomycetes</taxon>
        <taxon>Pseudonocardiales</taxon>
        <taxon>Pseudonocardiaceae</taxon>
        <taxon>Actinoalloteichus</taxon>
        <taxon>Actinoalloteichus cyanogriseus</taxon>
    </lineage>
</organism>
<feature type="compositionally biased region" description="Gly residues" evidence="1">
    <location>
        <begin position="236"/>
        <end position="255"/>
    </location>
</feature>